<keyword evidence="5" id="KW-0548">Nucleotidyltransferase</keyword>
<comment type="cofactor">
    <cofactor evidence="1">
        <name>Mn(2+)</name>
        <dbReference type="ChEBI" id="CHEBI:29035"/>
    </cofactor>
</comment>
<keyword evidence="9" id="KW-0547">Nucleotide-binding</keyword>
<evidence type="ECO:0000256" key="2">
    <source>
        <dbReference type="ARBA" id="ARBA00004147"/>
    </source>
</evidence>
<evidence type="ECO:0000256" key="16">
    <source>
        <dbReference type="ARBA" id="ARBA00032243"/>
    </source>
</evidence>
<keyword evidence="6" id="KW-0235">DNA replication</keyword>
<evidence type="ECO:0000256" key="11">
    <source>
        <dbReference type="ARBA" id="ARBA00022801"/>
    </source>
</evidence>
<accession>S4TDT1</accession>
<evidence type="ECO:0000256" key="3">
    <source>
        <dbReference type="ARBA" id="ARBA00008545"/>
    </source>
</evidence>
<keyword evidence="14" id="KW-0511">Multifunctional enzyme</keyword>
<evidence type="ECO:0000256" key="9">
    <source>
        <dbReference type="ARBA" id="ARBA00022741"/>
    </source>
</evidence>
<evidence type="ECO:0000256" key="10">
    <source>
        <dbReference type="ARBA" id="ARBA00022759"/>
    </source>
</evidence>
<dbReference type="GO" id="GO:0006260">
    <property type="term" value="P:DNA replication"/>
    <property type="evidence" value="ECO:0007669"/>
    <property type="project" value="UniProtKB-KW"/>
</dbReference>
<feature type="domain" description="CRESS-DNA virus Rep endonuclease" evidence="18">
    <location>
        <begin position="5"/>
        <end position="105"/>
    </location>
</feature>
<evidence type="ECO:0000256" key="6">
    <source>
        <dbReference type="ARBA" id="ARBA00022705"/>
    </source>
</evidence>
<evidence type="ECO:0000256" key="14">
    <source>
        <dbReference type="ARBA" id="ARBA00023268"/>
    </source>
</evidence>
<evidence type="ECO:0000259" key="18">
    <source>
        <dbReference type="PROSITE" id="PS52020"/>
    </source>
</evidence>
<dbReference type="GO" id="GO:0016779">
    <property type="term" value="F:nucleotidyltransferase activity"/>
    <property type="evidence" value="ECO:0007669"/>
    <property type="project" value="UniProtKB-KW"/>
</dbReference>
<proteinExistence type="inferred from homology"/>
<dbReference type="GO" id="GO:0016787">
    <property type="term" value="F:hydrolase activity"/>
    <property type="evidence" value="ECO:0007669"/>
    <property type="project" value="UniProtKB-KW"/>
</dbReference>
<comment type="catalytic activity">
    <reaction evidence="17">
        <text>ATP + H2O = ADP + phosphate + H(+)</text>
        <dbReference type="Rhea" id="RHEA:13065"/>
        <dbReference type="ChEBI" id="CHEBI:15377"/>
        <dbReference type="ChEBI" id="CHEBI:15378"/>
        <dbReference type="ChEBI" id="CHEBI:30616"/>
        <dbReference type="ChEBI" id="CHEBI:43474"/>
        <dbReference type="ChEBI" id="CHEBI:456216"/>
    </reaction>
</comment>
<reference evidence="19" key="1">
    <citation type="journal article" date="2013" name="ISME J.">
        <title>Previously unknown and highly divergent ssDNA viruses populate the oceans.</title>
        <authorList>
            <person name="Labonte J.M."/>
            <person name="Suttle C.A."/>
        </authorList>
    </citation>
    <scope>NUCLEOTIDE SEQUENCE</scope>
</reference>
<evidence type="ECO:0000256" key="1">
    <source>
        <dbReference type="ARBA" id="ARBA00001936"/>
    </source>
</evidence>
<sequence length="302" mass="34473">MEPNRQQSKHWCFTCNNPTADLTFNAATVAYAVWQKEMSASGTPHYQGYLQTNKVVRLTGVKKILHNAGHGTAHLEVKRGTVQQAIDYCRKEDTRVAGPYEFGELPITKQGERTDLNTLRTAVKAKRKWTDIADDDDLNPLLAKFHRYARWIRQEYELETQPKWRNVQVEVLWGPTGCGKTRKAMDEGAFKWNPCTPEWWDGYRGEEILLIDEFYGQIKPSRLLQLLDGHPCLLPIKGAATYAVWTKVYITSNSDPDSWYSDIPPAVKAALQRRITKTTQMGTEPSFDFAANRDGNGTWGKF</sequence>
<dbReference type="InterPro" id="IPR049912">
    <property type="entry name" value="CRESS_DNA_REP"/>
</dbReference>
<dbReference type="Gene3D" id="3.40.1310.20">
    <property type="match status" value="1"/>
</dbReference>
<keyword evidence="7" id="KW-0540">Nuclease</keyword>
<dbReference type="GO" id="GO:0003723">
    <property type="term" value="F:RNA binding"/>
    <property type="evidence" value="ECO:0007669"/>
    <property type="project" value="InterPro"/>
</dbReference>
<comment type="similarity">
    <text evidence="3">Belongs to the nanoviruses/circoviruses replication-associated protein family.</text>
</comment>
<keyword evidence="12" id="KW-0190">Covalent protein-DNA linkage</keyword>
<evidence type="ECO:0000313" key="19">
    <source>
        <dbReference type="EMBL" id="AGA18425.1"/>
    </source>
</evidence>
<evidence type="ECO:0000256" key="12">
    <source>
        <dbReference type="ARBA" id="ARBA00023124"/>
    </source>
</evidence>
<keyword evidence="13" id="KW-0238">DNA-binding</keyword>
<dbReference type="EMBL" id="JX904523">
    <property type="protein sequence ID" value="AGA18425.1"/>
    <property type="molecule type" value="Genomic_DNA"/>
</dbReference>
<dbReference type="GO" id="GO:0003724">
    <property type="term" value="F:RNA helicase activity"/>
    <property type="evidence" value="ECO:0007669"/>
    <property type="project" value="InterPro"/>
</dbReference>
<keyword evidence="8" id="KW-0479">Metal-binding</keyword>
<dbReference type="Pfam" id="PF02407">
    <property type="entry name" value="Viral_Rep"/>
    <property type="match status" value="1"/>
</dbReference>
<evidence type="ECO:0000256" key="13">
    <source>
        <dbReference type="ARBA" id="ARBA00023125"/>
    </source>
</evidence>
<keyword evidence="11" id="KW-0378">Hydrolase</keyword>
<dbReference type="GO" id="GO:0003677">
    <property type="term" value="F:DNA binding"/>
    <property type="evidence" value="ECO:0007669"/>
    <property type="project" value="UniProtKB-KW"/>
</dbReference>
<dbReference type="InterPro" id="IPR027417">
    <property type="entry name" value="P-loop_NTPase"/>
</dbReference>
<keyword evidence="10" id="KW-0255">Endonuclease</keyword>
<dbReference type="Pfam" id="PF00910">
    <property type="entry name" value="RNA_helicase"/>
    <property type="match status" value="1"/>
</dbReference>
<dbReference type="GO" id="GO:0046872">
    <property type="term" value="F:metal ion binding"/>
    <property type="evidence" value="ECO:0007669"/>
    <property type="project" value="UniProtKB-KW"/>
</dbReference>
<evidence type="ECO:0000256" key="7">
    <source>
        <dbReference type="ARBA" id="ARBA00022722"/>
    </source>
</evidence>
<dbReference type="GO" id="GO:0042025">
    <property type="term" value="C:host cell nucleus"/>
    <property type="evidence" value="ECO:0007669"/>
    <property type="project" value="UniProtKB-SubCell"/>
</dbReference>
<dbReference type="SUPFAM" id="SSF52540">
    <property type="entry name" value="P-loop containing nucleoside triphosphate hydrolases"/>
    <property type="match status" value="1"/>
</dbReference>
<organism evidence="19">
    <name type="scientific">uncultured marine virus</name>
    <dbReference type="NCBI Taxonomy" id="186617"/>
    <lineage>
        <taxon>Viruses</taxon>
        <taxon>environmental samples</taxon>
    </lineage>
</organism>
<evidence type="ECO:0000256" key="8">
    <source>
        <dbReference type="ARBA" id="ARBA00022723"/>
    </source>
</evidence>
<dbReference type="GO" id="GO:0004519">
    <property type="term" value="F:endonuclease activity"/>
    <property type="evidence" value="ECO:0007669"/>
    <property type="project" value="UniProtKB-KW"/>
</dbReference>
<dbReference type="PROSITE" id="PS52020">
    <property type="entry name" value="CRESS_DNA_REP"/>
    <property type="match status" value="1"/>
</dbReference>
<dbReference type="GO" id="GO:0000166">
    <property type="term" value="F:nucleotide binding"/>
    <property type="evidence" value="ECO:0007669"/>
    <property type="project" value="UniProtKB-KW"/>
</dbReference>
<evidence type="ECO:0000256" key="15">
    <source>
        <dbReference type="ARBA" id="ARBA00030754"/>
    </source>
</evidence>
<name>S4TDT1_9VIRU</name>
<evidence type="ECO:0000256" key="4">
    <source>
        <dbReference type="ARBA" id="ARBA00022679"/>
    </source>
</evidence>
<evidence type="ECO:0000256" key="5">
    <source>
        <dbReference type="ARBA" id="ARBA00022695"/>
    </source>
</evidence>
<dbReference type="InterPro" id="IPR000605">
    <property type="entry name" value="Helicase_SF3_ssDNA/RNA_vir"/>
</dbReference>
<evidence type="ECO:0000256" key="17">
    <source>
        <dbReference type="ARBA" id="ARBA00049360"/>
    </source>
</evidence>
<comment type="subcellular location">
    <subcellularLocation>
        <location evidence="2">Host nucleus</location>
    </subcellularLocation>
</comment>
<keyword evidence="4" id="KW-0808">Transferase</keyword>
<protein>
    <recommendedName>
        <fullName evidence="15">ATP-dependent helicase Rep</fullName>
    </recommendedName>
    <alternativeName>
        <fullName evidence="16">RepP</fullName>
    </alternativeName>
</protein>